<dbReference type="GO" id="GO:0003700">
    <property type="term" value="F:DNA-binding transcription factor activity"/>
    <property type="evidence" value="ECO:0007669"/>
    <property type="project" value="TreeGrafter"/>
</dbReference>
<proteinExistence type="predicted"/>
<accession>A0AB39RR59</accession>
<keyword evidence="2 4" id="KW-0238">DNA-binding</keyword>
<organism evidence="6">
    <name type="scientific">Streptomyces sp. R41</name>
    <dbReference type="NCBI Taxonomy" id="3238632"/>
    <lineage>
        <taxon>Bacteria</taxon>
        <taxon>Bacillati</taxon>
        <taxon>Actinomycetota</taxon>
        <taxon>Actinomycetes</taxon>
        <taxon>Kitasatosporales</taxon>
        <taxon>Streptomycetaceae</taxon>
        <taxon>Streptomyces</taxon>
    </lineage>
</organism>
<dbReference type="Gene3D" id="1.10.10.60">
    <property type="entry name" value="Homeodomain-like"/>
    <property type="match status" value="1"/>
</dbReference>
<dbReference type="Pfam" id="PF00440">
    <property type="entry name" value="TetR_N"/>
    <property type="match status" value="1"/>
</dbReference>
<evidence type="ECO:0000256" key="2">
    <source>
        <dbReference type="ARBA" id="ARBA00023125"/>
    </source>
</evidence>
<reference evidence="6" key="1">
    <citation type="submission" date="2024-07" db="EMBL/GenBank/DDBJ databases">
        <authorList>
            <person name="Yu S.T."/>
        </authorList>
    </citation>
    <scope>NUCLEOTIDE SEQUENCE</scope>
    <source>
        <strain evidence="6">R41</strain>
    </source>
</reference>
<dbReference type="InterPro" id="IPR009057">
    <property type="entry name" value="Homeodomain-like_sf"/>
</dbReference>
<feature type="DNA-binding region" description="H-T-H motif" evidence="4">
    <location>
        <begin position="34"/>
        <end position="53"/>
    </location>
</feature>
<dbReference type="RefSeq" id="WP_369249228.1">
    <property type="nucleotide sequence ID" value="NZ_CP163443.1"/>
</dbReference>
<dbReference type="EMBL" id="CP163443">
    <property type="protein sequence ID" value="XDQ56120.1"/>
    <property type="molecule type" value="Genomic_DNA"/>
</dbReference>
<dbReference type="InterPro" id="IPR001647">
    <property type="entry name" value="HTH_TetR"/>
</dbReference>
<evidence type="ECO:0000256" key="3">
    <source>
        <dbReference type="ARBA" id="ARBA00023163"/>
    </source>
</evidence>
<dbReference type="GO" id="GO:0000976">
    <property type="term" value="F:transcription cis-regulatory region binding"/>
    <property type="evidence" value="ECO:0007669"/>
    <property type="project" value="TreeGrafter"/>
</dbReference>
<dbReference type="PANTHER" id="PTHR30055:SF234">
    <property type="entry name" value="HTH-TYPE TRANSCRIPTIONAL REGULATOR BETI"/>
    <property type="match status" value="1"/>
</dbReference>
<feature type="domain" description="HTH tetR-type" evidence="5">
    <location>
        <begin position="11"/>
        <end position="71"/>
    </location>
</feature>
<keyword evidence="1" id="KW-0805">Transcription regulation</keyword>
<dbReference type="AlphaFoldDB" id="A0AB39RR59"/>
<evidence type="ECO:0000259" key="5">
    <source>
        <dbReference type="PROSITE" id="PS50977"/>
    </source>
</evidence>
<protein>
    <submittedName>
        <fullName evidence="6">TetR/AcrR family transcriptional regulator</fullName>
    </submittedName>
</protein>
<evidence type="ECO:0000256" key="4">
    <source>
        <dbReference type="PROSITE-ProRule" id="PRU00335"/>
    </source>
</evidence>
<name>A0AB39RR59_9ACTN</name>
<sequence length="213" mass="23672">MTEGLRERKKRQARQRISDVATGLFLERGFDSVTIAEVAEAADVSVNTVYNYFQAKEDLFLDRAKGSVARLSRFVRARDKGESAAAAVLRELRDEVEAVSPQVGLIEGYDRFMKVVEGAPGLRARLWHMNQESLVLLEETLREETGAEPDDPLPSLMAGQINWVHTTLLGLIGRAMVAGRSPDEVSREALGLLDDMEDLLSEKVLNYAVRAVQ</sequence>
<keyword evidence="3" id="KW-0804">Transcription</keyword>
<dbReference type="Gene3D" id="1.10.357.10">
    <property type="entry name" value="Tetracycline Repressor, domain 2"/>
    <property type="match status" value="1"/>
</dbReference>
<dbReference type="InterPro" id="IPR050109">
    <property type="entry name" value="HTH-type_TetR-like_transc_reg"/>
</dbReference>
<dbReference type="SUPFAM" id="SSF46689">
    <property type="entry name" value="Homeodomain-like"/>
    <property type="match status" value="1"/>
</dbReference>
<evidence type="ECO:0000256" key="1">
    <source>
        <dbReference type="ARBA" id="ARBA00023015"/>
    </source>
</evidence>
<dbReference type="PANTHER" id="PTHR30055">
    <property type="entry name" value="HTH-TYPE TRANSCRIPTIONAL REGULATOR RUTR"/>
    <property type="match status" value="1"/>
</dbReference>
<dbReference type="PRINTS" id="PR00455">
    <property type="entry name" value="HTHTETR"/>
</dbReference>
<evidence type="ECO:0000313" key="6">
    <source>
        <dbReference type="EMBL" id="XDQ56120.1"/>
    </source>
</evidence>
<dbReference type="PROSITE" id="PS50977">
    <property type="entry name" value="HTH_TETR_2"/>
    <property type="match status" value="1"/>
</dbReference>
<gene>
    <name evidence="6" type="ORF">AB5J53_32840</name>
</gene>